<reference evidence="3" key="1">
    <citation type="submission" date="2021-08" db="EMBL/GenBank/DDBJ databases">
        <authorList>
            <person name="Nwanade C."/>
            <person name="Wang M."/>
            <person name="Masoudi A."/>
            <person name="Yu Z."/>
            <person name="Liu J."/>
        </authorList>
    </citation>
    <scope>NUCLEOTIDE SEQUENCE</scope>
    <source>
        <strain evidence="3">S122</strain>
    </source>
</reference>
<dbReference type="AlphaFoldDB" id="A0A9Q9HJA6"/>
<dbReference type="EMBL" id="CP081070">
    <property type="protein sequence ID" value="UWQ54034.1"/>
    <property type="molecule type" value="Genomic_DNA"/>
</dbReference>
<dbReference type="KEGG" id="lcae:K3721_00370"/>
<dbReference type="RefSeq" id="WP_259971470.1">
    <property type="nucleotide sequence ID" value="NZ_CP081070.1"/>
</dbReference>
<gene>
    <name evidence="3" type="ORF">K3721_00370</name>
</gene>
<organism evidence="3 4">
    <name type="scientific">Leisingera caerulea</name>
    <name type="common">Phaeobacter caeruleus</name>
    <dbReference type="NCBI Taxonomy" id="506591"/>
    <lineage>
        <taxon>Bacteria</taxon>
        <taxon>Pseudomonadati</taxon>
        <taxon>Pseudomonadota</taxon>
        <taxon>Alphaproteobacteria</taxon>
        <taxon>Rhodobacterales</taxon>
        <taxon>Roseobacteraceae</taxon>
        <taxon>Leisingera</taxon>
    </lineage>
</organism>
<evidence type="ECO:0000259" key="2">
    <source>
        <dbReference type="PROSITE" id="PS51898"/>
    </source>
</evidence>
<sequence length="347" mass="38327">MSLILPIPQWPAADQTMWAALFADGGPLDGQGPLIHLRKTSRHTLSLRYGQWLKWIATTQPSTLACAPVKRVTCTRLVQWLSTLDRLADMTRLMLVDGVLRVAMAAEPGGDWFQEVKLRKRLKYHAGRGSQSRKHGRILSSAVLLESGLELVETSAQHLDHSLYAATDMRDGAMIALLALMPMRLRALAGLELGSSFIVGQDLILVSIPEDLSKTGQPWEAEVPPQAAAALRAYIDKARPLLAQRGQGNISSLWLNRKGNGLRYAGIGRCIARQTLRMTGVRVPPHFFRDAAATTLARSSPESARLIRGVLGHKGFRTAERHYIHAQTIEAGRDYASLIARLKENRQ</sequence>
<dbReference type="GO" id="GO:0003677">
    <property type="term" value="F:DNA binding"/>
    <property type="evidence" value="ECO:0007669"/>
    <property type="project" value="InterPro"/>
</dbReference>
<dbReference type="GO" id="GO:0015074">
    <property type="term" value="P:DNA integration"/>
    <property type="evidence" value="ECO:0007669"/>
    <property type="project" value="InterPro"/>
</dbReference>
<protein>
    <submittedName>
        <fullName evidence="3">Tyrosine-type recombinase/integrase</fullName>
    </submittedName>
</protein>
<accession>A0A9Q9HJA6</accession>
<dbReference type="GO" id="GO:0006310">
    <property type="term" value="P:DNA recombination"/>
    <property type="evidence" value="ECO:0007669"/>
    <property type="project" value="UniProtKB-KW"/>
</dbReference>
<dbReference type="InterPro" id="IPR002104">
    <property type="entry name" value="Integrase_catalytic"/>
</dbReference>
<name>A0A9Q9HJA6_LEICA</name>
<dbReference type="Pfam" id="PF00589">
    <property type="entry name" value="Phage_integrase"/>
    <property type="match status" value="1"/>
</dbReference>
<keyword evidence="1" id="KW-0233">DNA recombination</keyword>
<dbReference type="SUPFAM" id="SSF56349">
    <property type="entry name" value="DNA breaking-rejoining enzymes"/>
    <property type="match status" value="1"/>
</dbReference>
<dbReference type="InterPro" id="IPR013762">
    <property type="entry name" value="Integrase-like_cat_sf"/>
</dbReference>
<dbReference type="PROSITE" id="PS51898">
    <property type="entry name" value="TYR_RECOMBINASE"/>
    <property type="match status" value="1"/>
</dbReference>
<evidence type="ECO:0000313" key="3">
    <source>
        <dbReference type="EMBL" id="UWQ54034.1"/>
    </source>
</evidence>
<dbReference type="Gene3D" id="1.10.443.10">
    <property type="entry name" value="Intergrase catalytic core"/>
    <property type="match status" value="1"/>
</dbReference>
<evidence type="ECO:0000256" key="1">
    <source>
        <dbReference type="ARBA" id="ARBA00023172"/>
    </source>
</evidence>
<dbReference type="Proteomes" id="UP001058713">
    <property type="component" value="Chromosome"/>
</dbReference>
<feature type="domain" description="Tyr recombinase" evidence="2">
    <location>
        <begin position="134"/>
        <end position="337"/>
    </location>
</feature>
<evidence type="ECO:0000313" key="4">
    <source>
        <dbReference type="Proteomes" id="UP001058713"/>
    </source>
</evidence>
<proteinExistence type="predicted"/>
<dbReference type="InterPro" id="IPR011010">
    <property type="entry name" value="DNA_brk_join_enz"/>
</dbReference>